<comment type="similarity">
    <text evidence="1 7">Belongs to the cytochrome P450 family.</text>
</comment>
<keyword evidence="3 7" id="KW-0479">Metal-binding</keyword>
<dbReference type="PROSITE" id="PS00086">
    <property type="entry name" value="CYTOCHROME_P450"/>
    <property type="match status" value="1"/>
</dbReference>
<dbReference type="AlphaFoldDB" id="A0A250J9B1"/>
<dbReference type="CDD" id="cd20625">
    <property type="entry name" value="CYP164-like"/>
    <property type="match status" value="1"/>
</dbReference>
<organism evidence="8 9">
    <name type="scientific">Cystobacter fuscus</name>
    <dbReference type="NCBI Taxonomy" id="43"/>
    <lineage>
        <taxon>Bacteria</taxon>
        <taxon>Pseudomonadati</taxon>
        <taxon>Myxococcota</taxon>
        <taxon>Myxococcia</taxon>
        <taxon>Myxococcales</taxon>
        <taxon>Cystobacterineae</taxon>
        <taxon>Archangiaceae</taxon>
        <taxon>Cystobacter</taxon>
    </lineage>
</organism>
<keyword evidence="2 7" id="KW-0349">Heme</keyword>
<dbReference type="GO" id="GO:0005506">
    <property type="term" value="F:iron ion binding"/>
    <property type="evidence" value="ECO:0007669"/>
    <property type="project" value="InterPro"/>
</dbReference>
<dbReference type="GO" id="GO:0004497">
    <property type="term" value="F:monooxygenase activity"/>
    <property type="evidence" value="ECO:0007669"/>
    <property type="project" value="UniProtKB-KW"/>
</dbReference>
<dbReference type="EMBL" id="CP022098">
    <property type="protein sequence ID" value="ATB40011.1"/>
    <property type="molecule type" value="Genomic_DNA"/>
</dbReference>
<dbReference type="PRINTS" id="PR00359">
    <property type="entry name" value="BP450"/>
</dbReference>
<sequence>MESVARPSVDVKELSTPRRSSIKFNMFDPAFHADPYPVYARLREEEPVHRTIMGAWIITRYADVKVLLRDNNFGVFDIPTRIERKSPFLERKKIGELRTLASAMRRWLMLCDPPDHTRLRSLVNRSFTPTAVESLRPRIQETVDQLIARVRSSGRMDIVNDLACPLAVTMIASMLGVPEEAHSSVTRWADGLSRVLDPLRSLEQYAEMNNVAQEFLAYFRELFAERRRNPKNDLISSLIAVTDQGDRLTEDEMLSVCMLMFIAGEKTTVNLLGNGMRALLLHRSEFERLRQDPTLIRGAIDEILRYDSPVQLNTRVPKKDVVLHGQTIPAGDLVYFSLGAANRDPAQFEQPDTFDITRRENRHLAFSGGIHYCLGAALALIEGQIAIGTLVREFPDMALVPGETEWMKEIIFRGPQTLPVTFTP</sequence>
<dbReference type="InterPro" id="IPR017972">
    <property type="entry name" value="Cyt_P450_CS"/>
</dbReference>
<dbReference type="InterPro" id="IPR001128">
    <property type="entry name" value="Cyt_P450"/>
</dbReference>
<evidence type="ECO:0000256" key="6">
    <source>
        <dbReference type="ARBA" id="ARBA00023033"/>
    </source>
</evidence>
<dbReference type="PANTHER" id="PTHR46696">
    <property type="entry name" value="P450, PUTATIVE (EUROFUNG)-RELATED"/>
    <property type="match status" value="1"/>
</dbReference>
<evidence type="ECO:0000256" key="3">
    <source>
        <dbReference type="ARBA" id="ARBA00022723"/>
    </source>
</evidence>
<dbReference type="FunFam" id="1.10.630.10:FF:000018">
    <property type="entry name" value="Cytochrome P450 monooxygenase"/>
    <property type="match status" value="1"/>
</dbReference>
<name>A0A250J9B1_9BACT</name>
<accession>A0A250J9B1</accession>
<evidence type="ECO:0000313" key="8">
    <source>
        <dbReference type="EMBL" id="ATB40011.1"/>
    </source>
</evidence>
<dbReference type="KEGG" id="cfus:CYFUS_005459"/>
<dbReference type="InterPro" id="IPR002397">
    <property type="entry name" value="Cyt_P450_B"/>
</dbReference>
<dbReference type="Proteomes" id="UP000217257">
    <property type="component" value="Chromosome"/>
</dbReference>
<keyword evidence="4 7" id="KW-0560">Oxidoreductase</keyword>
<reference evidence="8 9" key="1">
    <citation type="submission" date="2017-06" db="EMBL/GenBank/DDBJ databases">
        <title>Sequencing and comparative analysis of myxobacterial genomes.</title>
        <authorList>
            <person name="Rupp O."/>
            <person name="Goesmann A."/>
            <person name="Sogaard-Andersen L."/>
        </authorList>
    </citation>
    <scope>NUCLEOTIDE SEQUENCE [LARGE SCALE GENOMIC DNA]</scope>
    <source>
        <strain evidence="8 9">DSM 52655</strain>
    </source>
</reference>
<dbReference type="InterPro" id="IPR036396">
    <property type="entry name" value="Cyt_P450_sf"/>
</dbReference>
<dbReference type="SUPFAM" id="SSF48264">
    <property type="entry name" value="Cytochrome P450"/>
    <property type="match status" value="1"/>
</dbReference>
<evidence type="ECO:0000256" key="5">
    <source>
        <dbReference type="ARBA" id="ARBA00023004"/>
    </source>
</evidence>
<evidence type="ECO:0000313" key="9">
    <source>
        <dbReference type="Proteomes" id="UP000217257"/>
    </source>
</evidence>
<evidence type="ECO:0000256" key="4">
    <source>
        <dbReference type="ARBA" id="ARBA00023002"/>
    </source>
</evidence>
<dbReference type="GO" id="GO:0020037">
    <property type="term" value="F:heme binding"/>
    <property type="evidence" value="ECO:0007669"/>
    <property type="project" value="InterPro"/>
</dbReference>
<dbReference type="GO" id="GO:0016705">
    <property type="term" value="F:oxidoreductase activity, acting on paired donors, with incorporation or reduction of molecular oxygen"/>
    <property type="evidence" value="ECO:0007669"/>
    <property type="project" value="InterPro"/>
</dbReference>
<evidence type="ECO:0000256" key="1">
    <source>
        <dbReference type="ARBA" id="ARBA00010617"/>
    </source>
</evidence>
<proteinExistence type="inferred from homology"/>
<gene>
    <name evidence="8" type="ORF">CYFUS_005459</name>
</gene>
<evidence type="ECO:0000256" key="2">
    <source>
        <dbReference type="ARBA" id="ARBA00022617"/>
    </source>
</evidence>
<dbReference type="Pfam" id="PF00067">
    <property type="entry name" value="p450"/>
    <property type="match status" value="1"/>
</dbReference>
<dbReference type="Gene3D" id="1.10.630.10">
    <property type="entry name" value="Cytochrome P450"/>
    <property type="match status" value="1"/>
</dbReference>
<protein>
    <submittedName>
        <fullName evidence="8">Cytochrome P450 biotin biosynthesis</fullName>
    </submittedName>
</protein>
<keyword evidence="6 7" id="KW-0503">Monooxygenase</keyword>
<keyword evidence="5 7" id="KW-0408">Iron</keyword>
<evidence type="ECO:0000256" key="7">
    <source>
        <dbReference type="RuleBase" id="RU000461"/>
    </source>
</evidence>
<dbReference type="PANTHER" id="PTHR46696:SF1">
    <property type="entry name" value="CYTOCHROME P450 YJIB-RELATED"/>
    <property type="match status" value="1"/>
</dbReference>